<evidence type="ECO:0000313" key="2">
    <source>
        <dbReference type="Proteomes" id="UP000182649"/>
    </source>
</evidence>
<keyword evidence="1" id="KW-0378">Hydrolase</keyword>
<dbReference type="PANTHER" id="PTHR16222">
    <property type="entry name" value="ADP-RIBOSYLGLYCOHYDROLASE"/>
    <property type="match status" value="1"/>
</dbReference>
<dbReference type="RefSeq" id="WP_074973370.1">
    <property type="nucleotide sequence ID" value="NZ_FPBZ01000003.1"/>
</dbReference>
<sequence>MKSLNSEAVLGALIADSAALGLHWIYDSARIAEIEAARDPRGLVFLQPEEANYAGGKGYFAHGGKMSGESSSYGEVCLLMLQHLAKHGRFNRVEYQSEYRACFGPGGKYVGYIDSPTRFTLRTLLPLEPAEFPAASGADDDQHPSLSAIPPLVAAHTGTLDELMPQIDEVVRITNNNETAVAAAQCSAAALFNLLHGMSMPQALADALPLAGSVLRPLLEEALSMPRPDGIGATERFGPACHVTEGLPVIFHIAQTASDYRSAVETNIRAGGDSCGRSIMLGALVATHAARQNTYEFPIPFQWLARYRKFAEAADACAVIQ</sequence>
<dbReference type="Gene3D" id="1.10.4080.10">
    <property type="entry name" value="ADP-ribosylation/Crystallin J1"/>
    <property type="match status" value="1"/>
</dbReference>
<dbReference type="Proteomes" id="UP000182649">
    <property type="component" value="Unassembled WGS sequence"/>
</dbReference>
<name>A0A1I7G175_9PROT</name>
<dbReference type="InterPro" id="IPR036705">
    <property type="entry name" value="Ribosyl_crysJ1_sf"/>
</dbReference>
<dbReference type="OrthoDB" id="6193578at2"/>
<dbReference type="EMBL" id="FPBZ01000003">
    <property type="protein sequence ID" value="SFU42183.1"/>
    <property type="molecule type" value="Genomic_DNA"/>
</dbReference>
<dbReference type="PANTHER" id="PTHR16222:SF17">
    <property type="entry name" value="SELENOPROTEIN J"/>
    <property type="match status" value="1"/>
</dbReference>
<protein>
    <submittedName>
        <fullName evidence="1">ADP-ribosylglycohydrolase</fullName>
    </submittedName>
</protein>
<reference evidence="1 2" key="1">
    <citation type="submission" date="2016-10" db="EMBL/GenBank/DDBJ databases">
        <authorList>
            <person name="de Groot N.N."/>
        </authorList>
    </citation>
    <scope>NUCLEOTIDE SEQUENCE [LARGE SCALE GENOMIC DNA]</scope>
    <source>
        <strain evidence="1 2">Nl14</strain>
    </source>
</reference>
<dbReference type="GO" id="GO:0016787">
    <property type="term" value="F:hydrolase activity"/>
    <property type="evidence" value="ECO:0007669"/>
    <property type="project" value="UniProtKB-KW"/>
</dbReference>
<dbReference type="InterPro" id="IPR050792">
    <property type="entry name" value="ADP-ribosylglycohydrolase"/>
</dbReference>
<organism evidence="1 2">
    <name type="scientific">Nitrosospira multiformis</name>
    <dbReference type="NCBI Taxonomy" id="1231"/>
    <lineage>
        <taxon>Bacteria</taxon>
        <taxon>Pseudomonadati</taxon>
        <taxon>Pseudomonadota</taxon>
        <taxon>Betaproteobacteria</taxon>
        <taxon>Nitrosomonadales</taxon>
        <taxon>Nitrosomonadaceae</taxon>
        <taxon>Nitrosospira</taxon>
    </lineage>
</organism>
<dbReference type="SUPFAM" id="SSF101478">
    <property type="entry name" value="ADP-ribosylglycohydrolase"/>
    <property type="match status" value="1"/>
</dbReference>
<dbReference type="Pfam" id="PF03747">
    <property type="entry name" value="ADP_ribosyl_GH"/>
    <property type="match status" value="1"/>
</dbReference>
<dbReference type="InterPro" id="IPR005502">
    <property type="entry name" value="Ribosyl_crysJ1"/>
</dbReference>
<dbReference type="AlphaFoldDB" id="A0A1I7G175"/>
<accession>A0A1I7G175</accession>
<gene>
    <name evidence="1" type="ORF">SAMN05216417_10357</name>
</gene>
<proteinExistence type="predicted"/>
<evidence type="ECO:0000313" key="1">
    <source>
        <dbReference type="EMBL" id="SFU42183.1"/>
    </source>
</evidence>